<keyword evidence="2" id="KW-0805">Transcription regulation</keyword>
<dbReference type="Pfam" id="PF00847">
    <property type="entry name" value="AP2"/>
    <property type="match status" value="1"/>
</dbReference>
<evidence type="ECO:0000256" key="2">
    <source>
        <dbReference type="ARBA" id="ARBA00023015"/>
    </source>
</evidence>
<evidence type="ECO:0000256" key="1">
    <source>
        <dbReference type="ARBA" id="ARBA00004123"/>
    </source>
</evidence>
<keyword evidence="11" id="KW-1185">Reference proteome</keyword>
<accession>A0A5N5P3H4</accession>
<evidence type="ECO:0000256" key="7">
    <source>
        <dbReference type="ARBA" id="ARBA00024343"/>
    </source>
</evidence>
<keyword evidence="6" id="KW-0539">Nucleus</keyword>
<dbReference type="PROSITE" id="PS51032">
    <property type="entry name" value="AP2_ERF"/>
    <property type="match status" value="1"/>
</dbReference>
<dbReference type="SMART" id="SM00380">
    <property type="entry name" value="AP2"/>
    <property type="match status" value="1"/>
</dbReference>
<dbReference type="CDD" id="cd00018">
    <property type="entry name" value="AP2"/>
    <property type="match status" value="1"/>
</dbReference>
<comment type="subcellular location">
    <subcellularLocation>
        <location evidence="1">Nucleus</location>
    </subcellularLocation>
</comment>
<evidence type="ECO:0000256" key="8">
    <source>
        <dbReference type="SAM" id="MobiDB-lite"/>
    </source>
</evidence>
<organism evidence="10 11">
    <name type="scientific">Salix brachista</name>
    <dbReference type="NCBI Taxonomy" id="2182728"/>
    <lineage>
        <taxon>Eukaryota</taxon>
        <taxon>Viridiplantae</taxon>
        <taxon>Streptophyta</taxon>
        <taxon>Embryophyta</taxon>
        <taxon>Tracheophyta</taxon>
        <taxon>Spermatophyta</taxon>
        <taxon>Magnoliopsida</taxon>
        <taxon>eudicotyledons</taxon>
        <taxon>Gunneridae</taxon>
        <taxon>Pentapetalae</taxon>
        <taxon>rosids</taxon>
        <taxon>fabids</taxon>
        <taxon>Malpighiales</taxon>
        <taxon>Salicaceae</taxon>
        <taxon>Saliceae</taxon>
        <taxon>Salix</taxon>
    </lineage>
</organism>
<dbReference type="FunFam" id="3.30.730.10:FF:000001">
    <property type="entry name" value="Ethylene-responsive transcription factor 2"/>
    <property type="match status" value="1"/>
</dbReference>
<keyword evidence="5" id="KW-0804">Transcription</keyword>
<feature type="region of interest" description="Disordered" evidence="8">
    <location>
        <begin position="139"/>
        <end position="163"/>
    </location>
</feature>
<dbReference type="GO" id="GO:0003677">
    <property type="term" value="F:DNA binding"/>
    <property type="evidence" value="ECO:0007669"/>
    <property type="project" value="UniProtKB-KW"/>
</dbReference>
<proteinExistence type="inferred from homology"/>
<evidence type="ECO:0000256" key="5">
    <source>
        <dbReference type="ARBA" id="ARBA00023163"/>
    </source>
</evidence>
<keyword evidence="3" id="KW-0238">DNA-binding</keyword>
<dbReference type="GO" id="GO:0003700">
    <property type="term" value="F:DNA-binding transcription factor activity"/>
    <property type="evidence" value="ECO:0007669"/>
    <property type="project" value="InterPro"/>
</dbReference>
<dbReference type="InterPro" id="IPR051032">
    <property type="entry name" value="AP2/ERF_TF_ERF_subfamily"/>
</dbReference>
<dbReference type="AlphaFoldDB" id="A0A5N5P3H4"/>
<name>A0A5N5P3H4_9ROSI</name>
<comment type="caution">
    <text evidence="10">The sequence shown here is derived from an EMBL/GenBank/DDBJ whole genome shotgun (WGS) entry which is preliminary data.</text>
</comment>
<feature type="domain" description="AP2/ERF" evidence="9">
    <location>
        <begin position="166"/>
        <end position="223"/>
    </location>
</feature>
<evidence type="ECO:0000256" key="3">
    <source>
        <dbReference type="ARBA" id="ARBA00023125"/>
    </source>
</evidence>
<dbReference type="InterPro" id="IPR036955">
    <property type="entry name" value="AP2/ERF_dom_sf"/>
</dbReference>
<dbReference type="InterPro" id="IPR016177">
    <property type="entry name" value="DNA-bd_dom_sf"/>
</dbReference>
<dbReference type="PANTHER" id="PTHR31985">
    <property type="entry name" value="ETHYLENE-RESPONSIVE TRANSCRIPTION FACTOR ERF042-RELATED"/>
    <property type="match status" value="1"/>
</dbReference>
<dbReference type="SUPFAM" id="SSF54171">
    <property type="entry name" value="DNA-binding domain"/>
    <property type="match status" value="1"/>
</dbReference>
<dbReference type="InterPro" id="IPR001471">
    <property type="entry name" value="AP2/ERF_dom"/>
</dbReference>
<dbReference type="GO" id="GO:0005634">
    <property type="term" value="C:nucleus"/>
    <property type="evidence" value="ECO:0007669"/>
    <property type="project" value="UniProtKB-SubCell"/>
</dbReference>
<evidence type="ECO:0000313" key="11">
    <source>
        <dbReference type="Proteomes" id="UP000326939"/>
    </source>
</evidence>
<evidence type="ECO:0000256" key="4">
    <source>
        <dbReference type="ARBA" id="ARBA00023159"/>
    </source>
</evidence>
<keyword evidence="4" id="KW-0010">Activator</keyword>
<dbReference type="Proteomes" id="UP000326939">
    <property type="component" value="Chromosome 1"/>
</dbReference>
<evidence type="ECO:0000259" key="9">
    <source>
        <dbReference type="PROSITE" id="PS51032"/>
    </source>
</evidence>
<evidence type="ECO:0000256" key="6">
    <source>
        <dbReference type="ARBA" id="ARBA00023242"/>
    </source>
</evidence>
<sequence>MVYKSRQIASKPGLCPINDVEKLCKNMATLPILPHGIYAFPLLKNMNIYHSSHSPKHHMIQAGMDTKRCKNKLLIRKVEKPSKLAFPYAIPAPRLSHFQLLNQLLLIHRLASVPMMREESSGRSRNSICKTSSSSSFATATTHKLEKQNPVNQKSRKARDCSKHAVYRGVRKRAWGKWVSEIRQPRKKSRIWLGTFPTPEMAARAHDVAALSIKGSSAILNFPELAASFPRPVSLMPRDIQTAAAKAAAMVGFNSSSPPSSLSSSSVSVAGDVAESEEEYLSEIVELPNIEGSFDSPDQSQPEFMLFDSVDRWVYPPLDLSGEFSDQLLCLESLISSNFGGSLLN</sequence>
<gene>
    <name evidence="10" type="ORF">DKX38_001489</name>
</gene>
<protein>
    <recommendedName>
        <fullName evidence="9">AP2/ERF domain-containing protein</fullName>
    </recommendedName>
</protein>
<dbReference type="PRINTS" id="PR00367">
    <property type="entry name" value="ETHRSPELEMNT"/>
</dbReference>
<dbReference type="PANTHER" id="PTHR31985:SF263">
    <property type="entry name" value="AP2 DOMAIN CLASS TRANSCRIPTION FACTOR"/>
    <property type="match status" value="1"/>
</dbReference>
<dbReference type="EMBL" id="VDCV01000001">
    <property type="protein sequence ID" value="KAB5574295.1"/>
    <property type="molecule type" value="Genomic_DNA"/>
</dbReference>
<evidence type="ECO:0000313" key="10">
    <source>
        <dbReference type="EMBL" id="KAB5574295.1"/>
    </source>
</evidence>
<reference evidence="11" key="1">
    <citation type="journal article" date="2019" name="Gigascience">
        <title>De novo genome assembly of the endangered Acer yangbiense, a plant species with extremely small populations endemic to Yunnan Province, China.</title>
        <authorList>
            <person name="Yang J."/>
            <person name="Wariss H.M."/>
            <person name="Tao L."/>
            <person name="Zhang R."/>
            <person name="Yun Q."/>
            <person name="Hollingsworth P."/>
            <person name="Dao Z."/>
            <person name="Luo G."/>
            <person name="Guo H."/>
            <person name="Ma Y."/>
            <person name="Sun W."/>
        </authorList>
    </citation>
    <scope>NUCLEOTIDE SEQUENCE [LARGE SCALE GENOMIC DNA]</scope>
    <source>
        <strain evidence="11">cv. br00</strain>
    </source>
</reference>
<comment type="similarity">
    <text evidence="7">Belongs to the AP2/ERF transcription factor family. ERF subfamily.</text>
</comment>
<dbReference type="Gene3D" id="3.30.730.10">
    <property type="entry name" value="AP2/ERF domain"/>
    <property type="match status" value="1"/>
</dbReference>